<dbReference type="PANTHER" id="PTHR33116:SF86">
    <property type="entry name" value="REVERSE TRANSCRIPTASE DOMAIN-CONTAINING PROTEIN"/>
    <property type="match status" value="1"/>
</dbReference>
<organism evidence="2 3">
    <name type="scientific">Triticum urartu</name>
    <name type="common">Red wild einkorn</name>
    <name type="synonym">Crithodium urartu</name>
    <dbReference type="NCBI Taxonomy" id="4572"/>
    <lineage>
        <taxon>Eukaryota</taxon>
        <taxon>Viridiplantae</taxon>
        <taxon>Streptophyta</taxon>
        <taxon>Embryophyta</taxon>
        <taxon>Tracheophyta</taxon>
        <taxon>Spermatophyta</taxon>
        <taxon>Magnoliopsida</taxon>
        <taxon>Liliopsida</taxon>
        <taxon>Poales</taxon>
        <taxon>Poaceae</taxon>
        <taxon>BOP clade</taxon>
        <taxon>Pooideae</taxon>
        <taxon>Triticodae</taxon>
        <taxon>Triticeae</taxon>
        <taxon>Triticinae</taxon>
        <taxon>Triticum</taxon>
    </lineage>
</organism>
<name>A0A8R7RF30_TRIUA</name>
<sequence>MPEAINKTVLVLIPKIKAPQDLTQYRPISLCNVLYKIVSKVMAIRLRPILDEIISEEQSAFVPNRLISDNVLTAYECIHYLKRKKRKSGACAIKLDMAKAYDRVDWPYLWAVQAKLGFADQWIDRIMACVESVSFSVRVNGVFSESFKPTHGIRQGDPISPYLFLLCAEGLTCLLKSYGSAHLRKGIRVGIHAPWVSHLLFADDCLVFTQATSDGAARLNEILEIYREGSGQRVNKTKSAIFFSTNCSDEMKVETHSNSGIGTEALIEKYLGLPTALGRSSDSQFEHVVVQIKKLVNGWAPKLMSSAAREVLIKSICQAIPTYSMGCFRLSKKTCKKITSIVAKFWWGGDEKRRRMHWKKWKDIAIPKCGGMGFRDFGLFNQAMLAKQGWRLLT</sequence>
<proteinExistence type="predicted"/>
<protein>
    <recommendedName>
        <fullName evidence="1">Reverse transcriptase domain-containing protein</fullName>
    </recommendedName>
</protein>
<dbReference type="AlphaFoldDB" id="A0A8R7RF30"/>
<evidence type="ECO:0000313" key="3">
    <source>
        <dbReference type="Proteomes" id="UP000015106"/>
    </source>
</evidence>
<reference evidence="2" key="2">
    <citation type="submission" date="2022-06" db="UniProtKB">
        <authorList>
            <consortium name="EnsemblPlants"/>
        </authorList>
    </citation>
    <scope>IDENTIFICATION</scope>
</reference>
<dbReference type="InterPro" id="IPR000477">
    <property type="entry name" value="RT_dom"/>
</dbReference>
<dbReference type="Gramene" id="TuG1812S0002250800.01.T01">
    <property type="protein sequence ID" value="TuG1812S0002250800.01.T01"/>
    <property type="gene ID" value="TuG1812S0002250800.01"/>
</dbReference>
<dbReference type="EnsemblPlants" id="TuG1812S0002250800.01.T01">
    <property type="protein sequence ID" value="TuG1812S0002250800.01.T01"/>
    <property type="gene ID" value="TuG1812S0002250800.01"/>
</dbReference>
<accession>A0A8R7RF30</accession>
<reference evidence="3" key="1">
    <citation type="journal article" date="2013" name="Nature">
        <title>Draft genome of the wheat A-genome progenitor Triticum urartu.</title>
        <authorList>
            <person name="Ling H.Q."/>
            <person name="Zhao S."/>
            <person name="Liu D."/>
            <person name="Wang J."/>
            <person name="Sun H."/>
            <person name="Zhang C."/>
            <person name="Fan H."/>
            <person name="Li D."/>
            <person name="Dong L."/>
            <person name="Tao Y."/>
            <person name="Gao C."/>
            <person name="Wu H."/>
            <person name="Li Y."/>
            <person name="Cui Y."/>
            <person name="Guo X."/>
            <person name="Zheng S."/>
            <person name="Wang B."/>
            <person name="Yu K."/>
            <person name="Liang Q."/>
            <person name="Yang W."/>
            <person name="Lou X."/>
            <person name="Chen J."/>
            <person name="Feng M."/>
            <person name="Jian J."/>
            <person name="Zhang X."/>
            <person name="Luo G."/>
            <person name="Jiang Y."/>
            <person name="Liu J."/>
            <person name="Wang Z."/>
            <person name="Sha Y."/>
            <person name="Zhang B."/>
            <person name="Wu H."/>
            <person name="Tang D."/>
            <person name="Shen Q."/>
            <person name="Xue P."/>
            <person name="Zou S."/>
            <person name="Wang X."/>
            <person name="Liu X."/>
            <person name="Wang F."/>
            <person name="Yang Y."/>
            <person name="An X."/>
            <person name="Dong Z."/>
            <person name="Zhang K."/>
            <person name="Zhang X."/>
            <person name="Luo M.C."/>
            <person name="Dvorak J."/>
            <person name="Tong Y."/>
            <person name="Wang J."/>
            <person name="Yang H."/>
            <person name="Li Z."/>
            <person name="Wang D."/>
            <person name="Zhang A."/>
            <person name="Wang J."/>
        </authorList>
    </citation>
    <scope>NUCLEOTIDE SEQUENCE</scope>
    <source>
        <strain evidence="3">cv. G1812</strain>
    </source>
</reference>
<dbReference type="SUPFAM" id="SSF56672">
    <property type="entry name" value="DNA/RNA polymerases"/>
    <property type="match status" value="1"/>
</dbReference>
<keyword evidence="3" id="KW-1185">Reference proteome</keyword>
<dbReference type="InterPro" id="IPR043502">
    <property type="entry name" value="DNA/RNA_pol_sf"/>
</dbReference>
<dbReference type="Pfam" id="PF00078">
    <property type="entry name" value="RVT_1"/>
    <property type="match status" value="1"/>
</dbReference>
<evidence type="ECO:0000259" key="1">
    <source>
        <dbReference type="PROSITE" id="PS50878"/>
    </source>
</evidence>
<dbReference type="PROSITE" id="PS50878">
    <property type="entry name" value="RT_POL"/>
    <property type="match status" value="1"/>
</dbReference>
<dbReference type="PANTHER" id="PTHR33116">
    <property type="entry name" value="REVERSE TRANSCRIPTASE ZINC-BINDING DOMAIN-CONTAINING PROTEIN-RELATED-RELATED"/>
    <property type="match status" value="1"/>
</dbReference>
<dbReference type="CDD" id="cd01650">
    <property type="entry name" value="RT_nLTR_like"/>
    <property type="match status" value="1"/>
</dbReference>
<dbReference type="Proteomes" id="UP000015106">
    <property type="component" value="Unassembled WGS sequence"/>
</dbReference>
<evidence type="ECO:0000313" key="2">
    <source>
        <dbReference type="EnsemblPlants" id="TuG1812S0002250800.01.T01"/>
    </source>
</evidence>
<feature type="domain" description="Reverse transcriptase" evidence="1">
    <location>
        <begin position="1"/>
        <end position="275"/>
    </location>
</feature>